<dbReference type="KEGG" id="cohn:KCTCHS21_23290"/>
<dbReference type="Pfam" id="PF00248">
    <property type="entry name" value="Aldo_ket_red"/>
    <property type="match status" value="1"/>
</dbReference>
<evidence type="ECO:0000313" key="4">
    <source>
        <dbReference type="Proteomes" id="UP000289856"/>
    </source>
</evidence>
<dbReference type="Proteomes" id="UP000289856">
    <property type="component" value="Chromosome"/>
</dbReference>
<dbReference type="InterPro" id="IPR023210">
    <property type="entry name" value="NADP_OxRdtase_dom"/>
</dbReference>
<dbReference type="InterPro" id="IPR036812">
    <property type="entry name" value="NAD(P)_OxRdtase_dom_sf"/>
</dbReference>
<evidence type="ECO:0000313" key="3">
    <source>
        <dbReference type="EMBL" id="BBI32930.1"/>
    </source>
</evidence>
<accession>A0A3T1D488</accession>
<dbReference type="Gene3D" id="3.20.20.100">
    <property type="entry name" value="NADP-dependent oxidoreductase domain"/>
    <property type="match status" value="1"/>
</dbReference>
<keyword evidence="1" id="KW-0560">Oxidoreductase</keyword>
<reference evidence="3 4" key="1">
    <citation type="submission" date="2019-01" db="EMBL/GenBank/DDBJ databases">
        <title>Complete genome sequence of Cohnella hallensis HS21 isolated from Korean fir (Abies koreana) rhizospheric soil.</title>
        <authorList>
            <person name="Jiang L."/>
            <person name="Kang S.W."/>
            <person name="Kim S."/>
            <person name="Jung J."/>
            <person name="Kim C.Y."/>
            <person name="Kim D.H."/>
            <person name="Kim S.W."/>
            <person name="Lee J."/>
        </authorList>
    </citation>
    <scope>NUCLEOTIDE SEQUENCE [LARGE SCALE GENOMIC DNA]</scope>
    <source>
        <strain evidence="3 4">HS21</strain>
    </source>
</reference>
<evidence type="ECO:0000259" key="2">
    <source>
        <dbReference type="Pfam" id="PF00248"/>
    </source>
</evidence>
<protein>
    <submittedName>
        <fullName evidence="3">Aldo/keto reductase</fullName>
    </submittedName>
</protein>
<dbReference type="SUPFAM" id="SSF51430">
    <property type="entry name" value="NAD(P)-linked oxidoreductase"/>
    <property type="match status" value="1"/>
</dbReference>
<proteinExistence type="predicted"/>
<dbReference type="RefSeq" id="WP_130607830.1">
    <property type="nucleotide sequence ID" value="NZ_AP019400.1"/>
</dbReference>
<dbReference type="EMBL" id="AP019400">
    <property type="protein sequence ID" value="BBI32930.1"/>
    <property type="molecule type" value="Genomic_DNA"/>
</dbReference>
<dbReference type="GO" id="GO:0016491">
    <property type="term" value="F:oxidoreductase activity"/>
    <property type="evidence" value="ECO:0007669"/>
    <property type="project" value="UniProtKB-KW"/>
</dbReference>
<dbReference type="AlphaFoldDB" id="A0A3T1D488"/>
<gene>
    <name evidence="3" type="ORF">KCTCHS21_23290</name>
</gene>
<dbReference type="PRINTS" id="PR00069">
    <property type="entry name" value="ALDKETRDTASE"/>
</dbReference>
<dbReference type="PANTHER" id="PTHR43364">
    <property type="entry name" value="NADH-SPECIFIC METHYLGLYOXAL REDUCTASE-RELATED"/>
    <property type="match status" value="1"/>
</dbReference>
<organism evidence="3 4">
    <name type="scientific">Cohnella abietis</name>
    <dbReference type="NCBI Taxonomy" id="2507935"/>
    <lineage>
        <taxon>Bacteria</taxon>
        <taxon>Bacillati</taxon>
        <taxon>Bacillota</taxon>
        <taxon>Bacilli</taxon>
        <taxon>Bacillales</taxon>
        <taxon>Paenibacillaceae</taxon>
        <taxon>Cohnella</taxon>
    </lineage>
</organism>
<name>A0A3T1D488_9BACL</name>
<dbReference type="PANTHER" id="PTHR43364:SF4">
    <property type="entry name" value="NAD(P)-LINKED OXIDOREDUCTASE SUPERFAMILY PROTEIN"/>
    <property type="match status" value="1"/>
</dbReference>
<dbReference type="InterPro" id="IPR050523">
    <property type="entry name" value="AKR_Detox_Biosynth"/>
</dbReference>
<dbReference type="GO" id="GO:0005829">
    <property type="term" value="C:cytosol"/>
    <property type="evidence" value="ECO:0007669"/>
    <property type="project" value="TreeGrafter"/>
</dbReference>
<keyword evidence="4" id="KW-1185">Reference proteome</keyword>
<sequence length="316" mass="34772">MKLKNTHIPAIALGTWSWGTGANGGDAVFGNDLMSEDLKPIFNAAMDAGLNLWDTAAVYGMGASETILGKFIQGRDDVLISTKFTPSSEQSDDDLEESLAGSLQRLQTNHADIYWIHNPKDVQRWTPKLIPLMKSGKIKYAGVSNHNLDEIKLAADILAQEGLQLSAVQNHYSLLYRSSEEAGIIEYCNANDLIFFSYMVLEQGALTGKYHAQNPLKAGTRRGDAFHKEVFVKIENLLELMREIGNRHLVQPAEIAIAWAIAKGTVPIIGVTKQSHIASAVAAIDIKLTNNEIEKLERAAKSTDVEIRGAWENNMI</sequence>
<feature type="domain" description="NADP-dependent oxidoreductase" evidence="2">
    <location>
        <begin position="11"/>
        <end position="299"/>
    </location>
</feature>
<dbReference type="OrthoDB" id="9773828at2"/>
<dbReference type="InterPro" id="IPR020471">
    <property type="entry name" value="AKR"/>
</dbReference>
<evidence type="ECO:0000256" key="1">
    <source>
        <dbReference type="ARBA" id="ARBA00023002"/>
    </source>
</evidence>